<gene>
    <name evidence="2" type="ORF">KC01_LOCUS40121</name>
</gene>
<feature type="region of interest" description="Disordered" evidence="1">
    <location>
        <begin position="41"/>
        <end position="68"/>
    </location>
</feature>
<organism evidence="2 3">
    <name type="scientific">Knipowitschia caucasica</name>
    <name type="common">Caucasian dwarf goby</name>
    <name type="synonym">Pomatoschistus caucasicus</name>
    <dbReference type="NCBI Taxonomy" id="637954"/>
    <lineage>
        <taxon>Eukaryota</taxon>
        <taxon>Metazoa</taxon>
        <taxon>Chordata</taxon>
        <taxon>Craniata</taxon>
        <taxon>Vertebrata</taxon>
        <taxon>Euteleostomi</taxon>
        <taxon>Actinopterygii</taxon>
        <taxon>Neopterygii</taxon>
        <taxon>Teleostei</taxon>
        <taxon>Neoteleostei</taxon>
        <taxon>Acanthomorphata</taxon>
        <taxon>Gobiaria</taxon>
        <taxon>Gobiiformes</taxon>
        <taxon>Gobioidei</taxon>
        <taxon>Gobiidae</taxon>
        <taxon>Gobiinae</taxon>
        <taxon>Knipowitschia</taxon>
    </lineage>
</organism>
<protein>
    <submittedName>
        <fullName evidence="2">Uncharacterized protein</fullName>
    </submittedName>
</protein>
<dbReference type="AlphaFoldDB" id="A0AAV2MKQ5"/>
<evidence type="ECO:0000256" key="1">
    <source>
        <dbReference type="SAM" id="MobiDB-lite"/>
    </source>
</evidence>
<sequence>MPYLGGGGGGGGGGGEAFMLGCHFFSKKSGIYLSKRASSYADSRTKRRGREGITREIGGMRPHQTGHWLPKVMPHLRSETSEGHTAAPPARTPLVTPRTPCVFEKIAYIWSRPNPDSCNIC</sequence>
<dbReference type="Proteomes" id="UP001497482">
    <property type="component" value="Chromosome 8"/>
</dbReference>
<keyword evidence="3" id="KW-1185">Reference proteome</keyword>
<accession>A0AAV2MKQ5</accession>
<dbReference type="EMBL" id="OZ035830">
    <property type="protein sequence ID" value="CAL1614021.1"/>
    <property type="molecule type" value="Genomic_DNA"/>
</dbReference>
<reference evidence="2 3" key="1">
    <citation type="submission" date="2024-04" db="EMBL/GenBank/DDBJ databases">
        <authorList>
            <person name="Waldvogel A.-M."/>
            <person name="Schoenle A."/>
        </authorList>
    </citation>
    <scope>NUCLEOTIDE SEQUENCE [LARGE SCALE GENOMIC DNA]</scope>
</reference>
<proteinExistence type="predicted"/>
<name>A0AAV2MKQ5_KNICA</name>
<evidence type="ECO:0000313" key="3">
    <source>
        <dbReference type="Proteomes" id="UP001497482"/>
    </source>
</evidence>
<evidence type="ECO:0000313" key="2">
    <source>
        <dbReference type="EMBL" id="CAL1614021.1"/>
    </source>
</evidence>